<dbReference type="WBParaSite" id="Gr19_v10_g7647.t2">
    <property type="protein sequence ID" value="Gr19_v10_g7647.t2"/>
    <property type="gene ID" value="Gr19_v10_g7647"/>
</dbReference>
<dbReference type="Proteomes" id="UP000887572">
    <property type="component" value="Unplaced"/>
</dbReference>
<reference evidence="2" key="1">
    <citation type="submission" date="2022-11" db="UniProtKB">
        <authorList>
            <consortium name="WormBaseParasite"/>
        </authorList>
    </citation>
    <scope>IDENTIFICATION</scope>
</reference>
<proteinExistence type="predicted"/>
<organism evidence="1 2">
    <name type="scientific">Globodera rostochiensis</name>
    <name type="common">Golden nematode worm</name>
    <name type="synonym">Heterodera rostochiensis</name>
    <dbReference type="NCBI Taxonomy" id="31243"/>
    <lineage>
        <taxon>Eukaryota</taxon>
        <taxon>Metazoa</taxon>
        <taxon>Ecdysozoa</taxon>
        <taxon>Nematoda</taxon>
        <taxon>Chromadorea</taxon>
        <taxon>Rhabditida</taxon>
        <taxon>Tylenchina</taxon>
        <taxon>Tylenchomorpha</taxon>
        <taxon>Tylenchoidea</taxon>
        <taxon>Heteroderidae</taxon>
        <taxon>Heteroderinae</taxon>
        <taxon>Globodera</taxon>
    </lineage>
</organism>
<keyword evidence="1" id="KW-1185">Reference proteome</keyword>
<evidence type="ECO:0000313" key="1">
    <source>
        <dbReference type="Proteomes" id="UP000887572"/>
    </source>
</evidence>
<sequence length="655" mass="75355">MMNGQTSTNLLFVPPSDDSAANFAPFYFPPASSINSLPLQRPFLNGTIGGHHLSNLQVFAVAHCSAVGSVKRRSPTQVLHQLAAVGHRQTLWWRVGPRRCFGMAQEPNRNNSPNSFRIASKIMGFEGNFLLGHDALVSPVCAALSFFAEAKTVAGKRLDSEAQFAGLRPFDDFLQTLKRRFSDFPHFLEQLVTSKNVRRLTKQPPIFTFWSDFLQNLNFWPVYETENRMPVWKTTLFEGFVHLLGKYLTLRLKSATDGAEDRLTNADKLDFLESLWADDELTLGRFHFVTNCERSAPLRELEENGHLRPFHEIFVAHWHKFREDGRLHFTQSFLTQLARQSLVHHSVQLDKLLLVHLTRENLLKDQLRFVLNITSLNSFWTREHSLHELLDTEGDVEKRSTEFFARQFWPLRVLLDQHLYQQLFAVSVRLRRIQHALLLVMDSIALSHRREGRFRRQWPTGAIPFVTDDLKERLRRALGTRLMRQLQSLFQLLFIHFSSLNSVCVRALVENAEKQRNDDENIHLNDSLEVVQEWKNALTSLLCFIEDLFREPIDELIQIGNAFSNPSTVSSFDGFDISDNGSNAQDGDDRLEDPEHNFIKTTDKHIPAITCSSSRCTQTDNTALSLMICYKSCRFTAQPVPDEERRVNSQRHGVS</sequence>
<name>A0A914I7K5_GLORO</name>
<protein>
    <submittedName>
        <fullName evidence="2">Gamma-tubulin complex component</fullName>
    </submittedName>
</protein>
<dbReference type="AlphaFoldDB" id="A0A914I7K5"/>
<accession>A0A914I7K5</accession>
<evidence type="ECO:0000313" key="2">
    <source>
        <dbReference type="WBParaSite" id="Gr19_v10_g7647.t2"/>
    </source>
</evidence>